<comment type="caution">
    <text evidence="5">The sequence shown here is derived from an EMBL/GenBank/DDBJ whole genome shotgun (WGS) entry which is preliminary data.</text>
</comment>
<sequence>MRQGHIRTAVSLALAALCALTARELSADLNPAFDGVRAYEHVRHLVEIGPRPAASGGIRQTQAYIIGQLKSYGCPVEEHDFHASTVLGNLPMKNIVVKLHGTHSGIILYTTHYDTVRIPNFVGADDGGSGTGTMIELARLFCARKNSLNVWIAFFDGEEAQGDWTDAASVQWNSDGSNNTYGSREMAAQMALAGELKRVKAMILADMIGPSNVRITRDSGSTHWLVDFIWETAAQLGYKNTFVDQDYAVGGDDHFSFIRRGVAGCDLIDFSIPYWHTTEDTLDKVDAKSLGIVGQVLSATLPRFERKFP</sequence>
<proteinExistence type="predicted"/>
<dbReference type="InterPro" id="IPR007484">
    <property type="entry name" value="Peptidase_M28"/>
</dbReference>
<dbReference type="GO" id="GO:0008270">
    <property type="term" value="F:zinc ion binding"/>
    <property type="evidence" value="ECO:0007669"/>
    <property type="project" value="TreeGrafter"/>
</dbReference>
<evidence type="ECO:0000313" key="5">
    <source>
        <dbReference type="EMBL" id="MBA0084238.1"/>
    </source>
</evidence>
<evidence type="ECO:0000256" key="2">
    <source>
        <dbReference type="ARBA" id="ARBA00023315"/>
    </source>
</evidence>
<dbReference type="Proteomes" id="UP000567293">
    <property type="component" value="Unassembled WGS sequence"/>
</dbReference>
<evidence type="ECO:0000256" key="1">
    <source>
        <dbReference type="ARBA" id="ARBA00022679"/>
    </source>
</evidence>
<evidence type="ECO:0000256" key="3">
    <source>
        <dbReference type="SAM" id="SignalP"/>
    </source>
</evidence>
<feature type="chain" id="PRO_5031075621" evidence="3">
    <location>
        <begin position="28"/>
        <end position="309"/>
    </location>
</feature>
<keyword evidence="2" id="KW-0012">Acyltransferase</keyword>
<feature type="signal peptide" evidence="3">
    <location>
        <begin position="1"/>
        <end position="27"/>
    </location>
</feature>
<reference evidence="5" key="1">
    <citation type="submission" date="2020-06" db="EMBL/GenBank/DDBJ databases">
        <title>Legume-microbial interactions unlock mineral nutrients during tropical forest succession.</title>
        <authorList>
            <person name="Epihov D.Z."/>
        </authorList>
    </citation>
    <scope>NUCLEOTIDE SEQUENCE [LARGE SCALE GENOMIC DNA]</scope>
    <source>
        <strain evidence="5">Pan2503</strain>
    </source>
</reference>
<keyword evidence="1" id="KW-0808">Transferase</keyword>
<dbReference type="PANTHER" id="PTHR12283">
    <property type="entry name" value="GLUTAMINYL-PEPTIDE CYCLOTRANSFERASE"/>
    <property type="match status" value="1"/>
</dbReference>
<name>A0A7V8SVT9_9BACT</name>
<accession>A0A7V8SVT9</accession>
<evidence type="ECO:0000259" key="4">
    <source>
        <dbReference type="Pfam" id="PF04389"/>
    </source>
</evidence>
<dbReference type="EMBL" id="JACDQQ010000436">
    <property type="protein sequence ID" value="MBA0084238.1"/>
    <property type="molecule type" value="Genomic_DNA"/>
</dbReference>
<dbReference type="GO" id="GO:0016603">
    <property type="term" value="F:glutaminyl-peptide cyclotransferase activity"/>
    <property type="evidence" value="ECO:0007669"/>
    <property type="project" value="TreeGrafter"/>
</dbReference>
<keyword evidence="3" id="KW-0732">Signal</keyword>
<dbReference type="InterPro" id="IPR040234">
    <property type="entry name" value="QC/QCL"/>
</dbReference>
<dbReference type="AlphaFoldDB" id="A0A7V8SVT9"/>
<dbReference type="Pfam" id="PF04389">
    <property type="entry name" value="Peptidase_M28"/>
    <property type="match status" value="1"/>
</dbReference>
<organism evidence="5 6">
    <name type="scientific">Candidatus Acidiferrum panamense</name>
    <dbReference type="NCBI Taxonomy" id="2741543"/>
    <lineage>
        <taxon>Bacteria</taxon>
        <taxon>Pseudomonadati</taxon>
        <taxon>Acidobacteriota</taxon>
        <taxon>Terriglobia</taxon>
        <taxon>Candidatus Acidiferrales</taxon>
        <taxon>Candidatus Acidiferrum</taxon>
    </lineage>
</organism>
<dbReference type="Gene3D" id="3.40.630.10">
    <property type="entry name" value="Zn peptidases"/>
    <property type="match status" value="1"/>
</dbReference>
<feature type="domain" description="Peptidase M28" evidence="4">
    <location>
        <begin position="94"/>
        <end position="299"/>
    </location>
</feature>
<dbReference type="PANTHER" id="PTHR12283:SF6">
    <property type="entry name" value="GLUTAMINYL-PEPTIDE CYCLOTRANSFERASE-RELATED"/>
    <property type="match status" value="1"/>
</dbReference>
<gene>
    <name evidence="5" type="ORF">HRJ53_04515</name>
</gene>
<dbReference type="SUPFAM" id="SSF53187">
    <property type="entry name" value="Zn-dependent exopeptidases"/>
    <property type="match status" value="1"/>
</dbReference>
<evidence type="ECO:0000313" key="6">
    <source>
        <dbReference type="Proteomes" id="UP000567293"/>
    </source>
</evidence>
<protein>
    <submittedName>
        <fullName evidence="5">M28 family peptidase</fullName>
    </submittedName>
</protein>
<keyword evidence="6" id="KW-1185">Reference proteome</keyword>